<keyword evidence="6 9" id="KW-0418">Kinase</keyword>
<evidence type="ECO:0000256" key="4">
    <source>
        <dbReference type="ARBA" id="ARBA00022679"/>
    </source>
</evidence>
<gene>
    <name evidence="10" type="ORF">I7I51_05496</name>
</gene>
<sequence>MLSAQDTNRRVYMHPTPATSIPLTLHPRHTPISRCNSNSNVPYPSQRATEQAMRTQNHDLQHIWIITGPAGCGKTTVAKSLSKKLQVEYIEGDDVSNYTLFFPSLTTSKGCRFTAYAWRYCKGYSSGKLTVLKPKYHPESNKQKMRNNNPLDDGDRWDWLIALRDAAIESLQRHSAVVMTCSALKRKYRDVMRVAAYNHPTVQIHFIYLDAEEDVLVRRVTARKGHYMPPTMVHSQFQALEKPLSGSEGDAITVSCDAKPNVVQDRVNREVDQIMEQHK</sequence>
<dbReference type="SUPFAM" id="SSF52540">
    <property type="entry name" value="P-loop containing nucleoside triphosphate hydrolases"/>
    <property type="match status" value="1"/>
</dbReference>
<keyword evidence="4 9" id="KW-0808">Transferase</keyword>
<evidence type="ECO:0000313" key="11">
    <source>
        <dbReference type="Proteomes" id="UP000663671"/>
    </source>
</evidence>
<protein>
    <recommendedName>
        <fullName evidence="3 9">Gluconokinase</fullName>
        <ecNumber evidence="3 9">2.7.1.12</ecNumber>
    </recommendedName>
</protein>
<evidence type="ECO:0000256" key="3">
    <source>
        <dbReference type="ARBA" id="ARBA00012054"/>
    </source>
</evidence>
<organism evidence="10 11">
    <name type="scientific">Ajellomyces capsulatus</name>
    <name type="common">Darling's disease fungus</name>
    <name type="synonym">Histoplasma capsulatum</name>
    <dbReference type="NCBI Taxonomy" id="5037"/>
    <lineage>
        <taxon>Eukaryota</taxon>
        <taxon>Fungi</taxon>
        <taxon>Dikarya</taxon>
        <taxon>Ascomycota</taxon>
        <taxon>Pezizomycotina</taxon>
        <taxon>Eurotiomycetes</taxon>
        <taxon>Eurotiomycetidae</taxon>
        <taxon>Onygenales</taxon>
        <taxon>Ajellomycetaceae</taxon>
        <taxon>Histoplasma</taxon>
    </lineage>
</organism>
<keyword evidence="7 9" id="KW-0067">ATP-binding</keyword>
<dbReference type="AlphaFoldDB" id="A0A8A1M4Z8"/>
<comment type="similarity">
    <text evidence="2 9">Belongs to the gluconokinase GntK/GntV family.</text>
</comment>
<dbReference type="InterPro" id="IPR027417">
    <property type="entry name" value="P-loop_NTPase"/>
</dbReference>
<dbReference type="EMBL" id="CP069110">
    <property type="protein sequence ID" value="QSS60695.1"/>
    <property type="molecule type" value="Genomic_DNA"/>
</dbReference>
<evidence type="ECO:0000313" key="10">
    <source>
        <dbReference type="EMBL" id="QSS60695.1"/>
    </source>
</evidence>
<dbReference type="GO" id="GO:0005975">
    <property type="term" value="P:carbohydrate metabolic process"/>
    <property type="evidence" value="ECO:0007669"/>
    <property type="project" value="InterPro"/>
</dbReference>
<comment type="catalytic activity">
    <reaction evidence="8 9">
        <text>D-gluconate + ATP = 6-phospho-D-gluconate + ADP + H(+)</text>
        <dbReference type="Rhea" id="RHEA:19433"/>
        <dbReference type="ChEBI" id="CHEBI:15378"/>
        <dbReference type="ChEBI" id="CHEBI:18391"/>
        <dbReference type="ChEBI" id="CHEBI:30616"/>
        <dbReference type="ChEBI" id="CHEBI:58759"/>
        <dbReference type="ChEBI" id="CHEBI:456216"/>
        <dbReference type="EC" id="2.7.1.12"/>
    </reaction>
</comment>
<reference evidence="10" key="1">
    <citation type="submission" date="2021-01" db="EMBL/GenBank/DDBJ databases">
        <title>Chromosome-level genome assembly of a human fungal pathogen reveals clustering of transcriptionally co-regulated genes.</title>
        <authorList>
            <person name="Voorhies M."/>
            <person name="Cohen S."/>
            <person name="Shea T.P."/>
            <person name="Petrus S."/>
            <person name="Munoz J.F."/>
            <person name="Poplawski S."/>
            <person name="Goldman W.E."/>
            <person name="Michael T."/>
            <person name="Cuomo C.A."/>
            <person name="Sil A."/>
            <person name="Beyhan S."/>
        </authorList>
    </citation>
    <scope>NUCLEOTIDE SEQUENCE</scope>
    <source>
        <strain evidence="10">WU24</strain>
    </source>
</reference>
<dbReference type="InterPro" id="IPR006001">
    <property type="entry name" value="Therm_gnt_kin"/>
</dbReference>
<dbReference type="Proteomes" id="UP000663671">
    <property type="component" value="Chromosome 4"/>
</dbReference>
<evidence type="ECO:0000256" key="8">
    <source>
        <dbReference type="ARBA" id="ARBA00048090"/>
    </source>
</evidence>
<dbReference type="OrthoDB" id="275177at2759"/>
<comment type="pathway">
    <text evidence="1 9">Carbohydrate acid metabolism; D-gluconate degradation.</text>
</comment>
<accession>A0A8A1M4Z8</accession>
<evidence type="ECO:0000256" key="6">
    <source>
        <dbReference type="ARBA" id="ARBA00022777"/>
    </source>
</evidence>
<dbReference type="GO" id="GO:0046316">
    <property type="term" value="F:gluconokinase activity"/>
    <property type="evidence" value="ECO:0007669"/>
    <property type="project" value="UniProtKB-EC"/>
</dbReference>
<dbReference type="GO" id="GO:0005737">
    <property type="term" value="C:cytoplasm"/>
    <property type="evidence" value="ECO:0007669"/>
    <property type="project" value="TreeGrafter"/>
</dbReference>
<evidence type="ECO:0000256" key="7">
    <source>
        <dbReference type="ARBA" id="ARBA00022840"/>
    </source>
</evidence>
<dbReference type="Gene3D" id="3.40.50.300">
    <property type="entry name" value="P-loop containing nucleotide triphosphate hydrolases"/>
    <property type="match status" value="1"/>
</dbReference>
<name>A0A8A1M4Z8_AJECA</name>
<dbReference type="VEuPathDB" id="FungiDB:I7I51_05496"/>
<dbReference type="UniPathway" id="UPA00792"/>
<dbReference type="Pfam" id="PF13671">
    <property type="entry name" value="AAA_33"/>
    <property type="match status" value="1"/>
</dbReference>
<evidence type="ECO:0000256" key="5">
    <source>
        <dbReference type="ARBA" id="ARBA00022741"/>
    </source>
</evidence>
<evidence type="ECO:0000256" key="9">
    <source>
        <dbReference type="RuleBase" id="RU363066"/>
    </source>
</evidence>
<dbReference type="EC" id="2.7.1.12" evidence="3 9"/>
<dbReference type="CDD" id="cd02021">
    <property type="entry name" value="GntK"/>
    <property type="match status" value="1"/>
</dbReference>
<dbReference type="PANTHER" id="PTHR43442">
    <property type="entry name" value="GLUCONOKINASE-RELATED"/>
    <property type="match status" value="1"/>
</dbReference>
<keyword evidence="5 9" id="KW-0547">Nucleotide-binding</keyword>
<proteinExistence type="inferred from homology"/>
<dbReference type="NCBIfam" id="TIGR01313">
    <property type="entry name" value="therm_gnt_kin"/>
    <property type="match status" value="1"/>
</dbReference>
<dbReference type="GO" id="GO:0005524">
    <property type="term" value="F:ATP binding"/>
    <property type="evidence" value="ECO:0007669"/>
    <property type="project" value="UniProtKB-KW"/>
</dbReference>
<dbReference type="PANTHER" id="PTHR43442:SF3">
    <property type="entry name" value="GLUCONOKINASE-RELATED"/>
    <property type="match status" value="1"/>
</dbReference>
<evidence type="ECO:0000256" key="2">
    <source>
        <dbReference type="ARBA" id="ARBA00008420"/>
    </source>
</evidence>
<evidence type="ECO:0000256" key="1">
    <source>
        <dbReference type="ARBA" id="ARBA00004875"/>
    </source>
</evidence>